<reference evidence="2 4" key="1">
    <citation type="submission" date="2018-08" db="EMBL/GenBank/DDBJ databases">
        <authorList>
            <person name="Laetsch R D."/>
            <person name="Stevens L."/>
            <person name="Kumar S."/>
            <person name="Blaxter L. M."/>
        </authorList>
    </citation>
    <scope>NUCLEOTIDE SEQUENCE [LARGE SCALE GENOMIC DNA]</scope>
</reference>
<name>A0A498SIH4_ACAVI</name>
<proteinExistence type="predicted"/>
<feature type="region of interest" description="Disordered" evidence="1">
    <location>
        <begin position="1"/>
        <end position="28"/>
    </location>
</feature>
<evidence type="ECO:0000313" key="2">
    <source>
        <dbReference type="EMBL" id="VBB30836.1"/>
    </source>
</evidence>
<evidence type="ECO:0000313" key="4">
    <source>
        <dbReference type="Proteomes" id="UP000276991"/>
    </source>
</evidence>
<gene>
    <name evidence="2" type="ORF">NAV_LOCUS5627</name>
    <name evidence="3" type="ORF">NAV_LOCUS9594</name>
</gene>
<feature type="non-terminal residue" evidence="2">
    <location>
        <position position="1"/>
    </location>
</feature>
<accession>A0A498SIH4</accession>
<dbReference type="EMBL" id="UPTC01004136">
    <property type="protein sequence ID" value="VBB34803.1"/>
    <property type="molecule type" value="Genomic_DNA"/>
</dbReference>
<dbReference type="EMBL" id="UPTC01001013">
    <property type="protein sequence ID" value="VBB30836.1"/>
    <property type="molecule type" value="Genomic_DNA"/>
</dbReference>
<feature type="compositionally biased region" description="Basic and acidic residues" evidence="1">
    <location>
        <begin position="17"/>
        <end position="26"/>
    </location>
</feature>
<feature type="compositionally biased region" description="Low complexity" evidence="1">
    <location>
        <begin position="1"/>
        <end position="10"/>
    </location>
</feature>
<dbReference type="AlphaFoldDB" id="A0A498SIH4"/>
<sequence length="103" mass="12003">SYRDSQQCSQQKRKSRDNRMMSHNDQDISTGNVRLLSKYGIEPLPVRYLNHLEHTPTFKSLLTPQTEQLQKKREVAEGAECLIRGDESDEPIRSHIFRTCENS</sequence>
<organism evidence="2 4">
    <name type="scientific">Acanthocheilonema viteae</name>
    <name type="common">Filarial nematode worm</name>
    <name type="synonym">Dipetalonema viteae</name>
    <dbReference type="NCBI Taxonomy" id="6277"/>
    <lineage>
        <taxon>Eukaryota</taxon>
        <taxon>Metazoa</taxon>
        <taxon>Ecdysozoa</taxon>
        <taxon>Nematoda</taxon>
        <taxon>Chromadorea</taxon>
        <taxon>Rhabditida</taxon>
        <taxon>Spirurina</taxon>
        <taxon>Spiruromorpha</taxon>
        <taxon>Filarioidea</taxon>
        <taxon>Onchocercidae</taxon>
        <taxon>Acanthocheilonema</taxon>
    </lineage>
</organism>
<dbReference type="Proteomes" id="UP000276991">
    <property type="component" value="Unassembled WGS sequence"/>
</dbReference>
<keyword evidence="4" id="KW-1185">Reference proteome</keyword>
<protein>
    <submittedName>
        <fullName evidence="2">Uncharacterized protein</fullName>
    </submittedName>
</protein>
<evidence type="ECO:0000256" key="1">
    <source>
        <dbReference type="SAM" id="MobiDB-lite"/>
    </source>
</evidence>
<evidence type="ECO:0000313" key="3">
    <source>
        <dbReference type="EMBL" id="VBB34803.1"/>
    </source>
</evidence>